<organism evidence="2 3">
    <name type="scientific">Paraburkholderia acidisoli</name>
    <dbReference type="NCBI Taxonomy" id="2571748"/>
    <lineage>
        <taxon>Bacteria</taxon>
        <taxon>Pseudomonadati</taxon>
        <taxon>Pseudomonadota</taxon>
        <taxon>Betaproteobacteria</taxon>
        <taxon>Burkholderiales</taxon>
        <taxon>Burkholderiaceae</taxon>
        <taxon>Paraburkholderia</taxon>
    </lineage>
</organism>
<keyword evidence="1" id="KW-0732">Signal</keyword>
<proteinExistence type="predicted"/>
<dbReference type="KEGG" id="pacs:FAZ98_22855"/>
<dbReference type="AlphaFoldDB" id="A0A7Z2GMS3"/>
<protein>
    <recommendedName>
        <fullName evidence="4">DUF3298 domain-containing protein</fullName>
    </recommendedName>
</protein>
<feature type="signal peptide" evidence="1">
    <location>
        <begin position="1"/>
        <end position="27"/>
    </location>
</feature>
<feature type="chain" id="PRO_5030649431" description="DUF3298 domain-containing protein" evidence="1">
    <location>
        <begin position="28"/>
        <end position="228"/>
    </location>
</feature>
<dbReference type="RefSeq" id="WP_158954346.1">
    <property type="nucleotide sequence ID" value="NZ_CP046915.1"/>
</dbReference>
<dbReference type="EMBL" id="CP046915">
    <property type="protein sequence ID" value="QGZ64677.1"/>
    <property type="molecule type" value="Genomic_DNA"/>
</dbReference>
<evidence type="ECO:0008006" key="4">
    <source>
        <dbReference type="Google" id="ProtNLM"/>
    </source>
</evidence>
<gene>
    <name evidence="2" type="ORF">FAZ98_22855</name>
</gene>
<dbReference type="Proteomes" id="UP000433577">
    <property type="component" value="Chromosome 3"/>
</dbReference>
<evidence type="ECO:0000313" key="2">
    <source>
        <dbReference type="EMBL" id="QGZ64677.1"/>
    </source>
</evidence>
<evidence type="ECO:0000256" key="1">
    <source>
        <dbReference type="SAM" id="SignalP"/>
    </source>
</evidence>
<sequence length="228" mass="23933">MNGRKLLAAALTVAVATLAAQASVARAAGNVSVAPVPALAHHTSALDASLRALRAGILKDAKECSDNASGMGATAQYRADIKKTIETPSVVGFEVSGSSQCDGAHPGAYEYGITYRIKDGKRFDLNEVYAVGHRDSGSLYLTKESVVPVLAEFKRINAGKAACLDASTFNSDYLMSKAFTLAARADGSVQLYFNTDYVEAACFSPIRLNAQAVSAFKDAKKAAEFGLP</sequence>
<keyword evidence="3" id="KW-1185">Reference proteome</keyword>
<name>A0A7Z2GMS3_9BURK</name>
<reference evidence="2 3" key="1">
    <citation type="submission" date="2019-12" db="EMBL/GenBank/DDBJ databases">
        <title>Paraburkholderia acidiphila 7Q-K02 sp. nov and Paraburkholderia acidisoli DHF22 sp. nov., two strains isolated from forest soil.</title>
        <authorList>
            <person name="Gao Z."/>
            <person name="Qiu L."/>
        </authorList>
    </citation>
    <scope>NUCLEOTIDE SEQUENCE [LARGE SCALE GENOMIC DNA]</scope>
    <source>
        <strain evidence="2 3">DHF22</strain>
    </source>
</reference>
<evidence type="ECO:0000313" key="3">
    <source>
        <dbReference type="Proteomes" id="UP000433577"/>
    </source>
</evidence>
<accession>A0A7Z2GMS3</accession>
<dbReference type="OrthoDB" id="9091375at2"/>